<evidence type="ECO:0000256" key="3">
    <source>
        <dbReference type="PROSITE-ProRule" id="PRU00339"/>
    </source>
</evidence>
<dbReference type="InterPro" id="IPR011990">
    <property type="entry name" value="TPR-like_helical_dom_sf"/>
</dbReference>
<evidence type="ECO:0000256" key="1">
    <source>
        <dbReference type="ARBA" id="ARBA00022737"/>
    </source>
</evidence>
<dbReference type="SUPFAM" id="SSF52047">
    <property type="entry name" value="RNI-like"/>
    <property type="match status" value="1"/>
</dbReference>
<dbReference type="SUPFAM" id="SSF81383">
    <property type="entry name" value="F-box domain"/>
    <property type="match status" value="1"/>
</dbReference>
<protein>
    <recommendedName>
        <fullName evidence="4">F-box domain-containing protein</fullName>
    </recommendedName>
</protein>
<evidence type="ECO:0000259" key="4">
    <source>
        <dbReference type="PROSITE" id="PS50181"/>
    </source>
</evidence>
<dbReference type="PROSITE" id="PS50181">
    <property type="entry name" value="FBOX"/>
    <property type="match status" value="1"/>
</dbReference>
<dbReference type="InterPro" id="IPR032675">
    <property type="entry name" value="LRR_dom_sf"/>
</dbReference>
<dbReference type="InterPro" id="IPR001810">
    <property type="entry name" value="F-box_dom"/>
</dbReference>
<dbReference type="PROSITE" id="PS50005">
    <property type="entry name" value="TPR"/>
    <property type="match status" value="2"/>
</dbReference>
<organism evidence="5 6">
    <name type="scientific">Aspergillus coremiiformis</name>
    <dbReference type="NCBI Taxonomy" id="138285"/>
    <lineage>
        <taxon>Eukaryota</taxon>
        <taxon>Fungi</taxon>
        <taxon>Dikarya</taxon>
        <taxon>Ascomycota</taxon>
        <taxon>Pezizomycotina</taxon>
        <taxon>Eurotiomycetes</taxon>
        <taxon>Eurotiomycetidae</taxon>
        <taxon>Eurotiales</taxon>
        <taxon>Aspergillaceae</taxon>
        <taxon>Aspergillus</taxon>
        <taxon>Aspergillus subgen. Circumdati</taxon>
    </lineage>
</organism>
<dbReference type="SUPFAM" id="SSF48452">
    <property type="entry name" value="TPR-like"/>
    <property type="match status" value="1"/>
</dbReference>
<dbReference type="InterPro" id="IPR036047">
    <property type="entry name" value="F-box-like_dom_sf"/>
</dbReference>
<dbReference type="AlphaFoldDB" id="A0A5N6Z2H4"/>
<dbReference type="SMART" id="SM00028">
    <property type="entry name" value="TPR"/>
    <property type="match status" value="3"/>
</dbReference>
<dbReference type="EMBL" id="ML739151">
    <property type="protein sequence ID" value="KAE8351867.1"/>
    <property type="molecule type" value="Genomic_DNA"/>
</dbReference>
<name>A0A5N6Z2H4_9EURO</name>
<dbReference type="OrthoDB" id="629492at2759"/>
<keyword evidence="2 3" id="KW-0802">TPR repeat</keyword>
<dbReference type="Proteomes" id="UP000327118">
    <property type="component" value="Unassembled WGS sequence"/>
</dbReference>
<dbReference type="GO" id="GO:0051879">
    <property type="term" value="F:Hsp90 protein binding"/>
    <property type="evidence" value="ECO:0007669"/>
    <property type="project" value="TreeGrafter"/>
</dbReference>
<dbReference type="InterPro" id="IPR019734">
    <property type="entry name" value="TPR_rpt"/>
</dbReference>
<dbReference type="Gene3D" id="1.25.40.10">
    <property type="entry name" value="Tetratricopeptide repeat domain"/>
    <property type="match status" value="1"/>
</dbReference>
<keyword evidence="6" id="KW-1185">Reference proteome</keyword>
<dbReference type="PANTHER" id="PTHR22904:SF523">
    <property type="entry name" value="STRESS-INDUCED-PHOSPHOPROTEIN 1"/>
    <property type="match status" value="1"/>
</dbReference>
<dbReference type="SMART" id="SM00256">
    <property type="entry name" value="FBOX"/>
    <property type="match status" value="1"/>
</dbReference>
<dbReference type="Gene3D" id="3.80.10.10">
    <property type="entry name" value="Ribonuclease Inhibitor"/>
    <property type="match status" value="1"/>
</dbReference>
<reference evidence="6" key="1">
    <citation type="submission" date="2019-04" db="EMBL/GenBank/DDBJ databases">
        <title>Friends and foes A comparative genomics studyof 23 Aspergillus species from section Flavi.</title>
        <authorList>
            <consortium name="DOE Joint Genome Institute"/>
            <person name="Kjaerbolling I."/>
            <person name="Vesth T."/>
            <person name="Frisvad J.C."/>
            <person name="Nybo J.L."/>
            <person name="Theobald S."/>
            <person name="Kildgaard S."/>
            <person name="Isbrandt T."/>
            <person name="Kuo A."/>
            <person name="Sato A."/>
            <person name="Lyhne E.K."/>
            <person name="Kogle M.E."/>
            <person name="Wiebenga A."/>
            <person name="Kun R.S."/>
            <person name="Lubbers R.J."/>
            <person name="Makela M.R."/>
            <person name="Barry K."/>
            <person name="Chovatia M."/>
            <person name="Clum A."/>
            <person name="Daum C."/>
            <person name="Haridas S."/>
            <person name="He G."/>
            <person name="LaButti K."/>
            <person name="Lipzen A."/>
            <person name="Mondo S."/>
            <person name="Riley R."/>
            <person name="Salamov A."/>
            <person name="Simmons B.A."/>
            <person name="Magnuson J.K."/>
            <person name="Henrissat B."/>
            <person name="Mortensen U.H."/>
            <person name="Larsen T.O."/>
            <person name="Devries R.P."/>
            <person name="Grigoriev I.V."/>
            <person name="Machida M."/>
            <person name="Baker S.E."/>
            <person name="Andersen M.R."/>
        </authorList>
    </citation>
    <scope>NUCLEOTIDE SEQUENCE [LARGE SCALE GENOMIC DNA]</scope>
    <source>
        <strain evidence="6">CBS 553.77</strain>
    </source>
</reference>
<accession>A0A5N6Z2H4</accession>
<feature type="repeat" description="TPR" evidence="3">
    <location>
        <begin position="14"/>
        <end position="47"/>
    </location>
</feature>
<feature type="repeat" description="TPR" evidence="3">
    <location>
        <begin position="83"/>
        <end position="116"/>
    </location>
</feature>
<feature type="domain" description="F-box" evidence="4">
    <location>
        <begin position="139"/>
        <end position="186"/>
    </location>
</feature>
<dbReference type="Pfam" id="PF12937">
    <property type="entry name" value="F-box-like"/>
    <property type="match status" value="1"/>
</dbReference>
<evidence type="ECO:0000313" key="5">
    <source>
        <dbReference type="EMBL" id="KAE8351867.1"/>
    </source>
</evidence>
<evidence type="ECO:0000313" key="6">
    <source>
        <dbReference type="Proteomes" id="UP000327118"/>
    </source>
</evidence>
<sequence length="561" mass="63609">MMSSQDLVVACGEAAVLQEHGQQLYQTGNFPAALDAFTEALSMKGADHIGILDNRAATYTKLGQNDRAIKDAKQMIRNDKQDERGYLRCAKSLALEGKYDKALELYAYALKTLPSNHPRRELVEQTRIKLQNKLNEKCCDPFSVLPLEIAAMILDYFDFRQIVAILRVSKQWDQFLSAMREIWARLDFSNARCKIHWFSVRAFIRRSRYMLTHAIVKNISTASTEKVLGFLSRCPKLEHLELWAPFDCRTFYDLFRGSKCMKTLIISGQMPVPQEYIAKFLASLPLLEQIRIHKARTSPSSKVKWPSALPHLRSIILGTTEGSWLTGHTPALHIPRKQPLIPYSITNLEELRLDSDPDVFFPYPPSFNPLDLPRLRRLDLSGIYISDDFSLPPSLEFLRICGGAATNEFPFSNRRPIEFHKLKTLMFNDVPWVSNDTMLIFFVEAKAPLEVLYVESCFRLHGTAFWDSLCQYASGLKELNMSHVLGVNDAFTSLIIQKMPALKTIHLSFTDISGVSIKTLANARTSGDNVLKVDRIYAKGCQKLSSDAIAYGRACGIEIII</sequence>
<keyword evidence="1" id="KW-0677">Repeat</keyword>
<proteinExistence type="predicted"/>
<evidence type="ECO:0000256" key="2">
    <source>
        <dbReference type="ARBA" id="ARBA00022803"/>
    </source>
</evidence>
<gene>
    <name evidence="5" type="ORF">BDV28DRAFT_10935</name>
</gene>
<dbReference type="Gene3D" id="1.20.1280.50">
    <property type="match status" value="1"/>
</dbReference>
<dbReference type="PANTHER" id="PTHR22904">
    <property type="entry name" value="TPR REPEAT CONTAINING PROTEIN"/>
    <property type="match status" value="1"/>
</dbReference>